<feature type="domain" description="CCHC-type" evidence="9">
    <location>
        <begin position="487"/>
        <end position="503"/>
    </location>
</feature>
<evidence type="ECO:0000256" key="7">
    <source>
        <dbReference type="PROSITE-ProRule" id="PRU00047"/>
    </source>
</evidence>
<keyword evidence="6" id="KW-0539">Nucleus</keyword>
<dbReference type="SMART" id="SM00343">
    <property type="entry name" value="ZnF_C2HC"/>
    <property type="match status" value="4"/>
</dbReference>
<evidence type="ECO:0000313" key="11">
    <source>
        <dbReference type="Proteomes" id="UP001302676"/>
    </source>
</evidence>
<evidence type="ECO:0000256" key="6">
    <source>
        <dbReference type="ARBA" id="ARBA00023242"/>
    </source>
</evidence>
<feature type="region of interest" description="Disordered" evidence="8">
    <location>
        <begin position="1"/>
        <end position="92"/>
    </location>
</feature>
<feature type="region of interest" description="Disordered" evidence="8">
    <location>
        <begin position="259"/>
        <end position="281"/>
    </location>
</feature>
<evidence type="ECO:0000256" key="3">
    <source>
        <dbReference type="ARBA" id="ARBA00022737"/>
    </source>
</evidence>
<dbReference type="GO" id="GO:0071035">
    <property type="term" value="P:nuclear polyadenylation-dependent rRNA catabolic process"/>
    <property type="evidence" value="ECO:0007669"/>
    <property type="project" value="TreeGrafter"/>
</dbReference>
<feature type="compositionally biased region" description="Low complexity" evidence="8">
    <location>
        <begin position="678"/>
        <end position="688"/>
    </location>
</feature>
<dbReference type="Gene3D" id="4.10.60.10">
    <property type="entry name" value="Zinc finger, CCHC-type"/>
    <property type="match status" value="1"/>
</dbReference>
<feature type="compositionally biased region" description="Basic and acidic residues" evidence="8">
    <location>
        <begin position="34"/>
        <end position="49"/>
    </location>
</feature>
<dbReference type="PANTHER" id="PTHR46543:SF1">
    <property type="entry name" value="ZINC FINGER CCHC DOMAIN-CONTAINING PROTEIN 7"/>
    <property type="match status" value="1"/>
</dbReference>
<accession>A0AAN6V679</accession>
<keyword evidence="11" id="KW-1185">Reference proteome</keyword>
<dbReference type="RefSeq" id="XP_062637642.1">
    <property type="nucleotide sequence ID" value="XM_062777030.1"/>
</dbReference>
<organism evidence="10 11">
    <name type="scientific">Dichotomopilus funicola</name>
    <dbReference type="NCBI Taxonomy" id="1934379"/>
    <lineage>
        <taxon>Eukaryota</taxon>
        <taxon>Fungi</taxon>
        <taxon>Dikarya</taxon>
        <taxon>Ascomycota</taxon>
        <taxon>Pezizomycotina</taxon>
        <taxon>Sordariomycetes</taxon>
        <taxon>Sordariomycetidae</taxon>
        <taxon>Sordariales</taxon>
        <taxon>Chaetomiaceae</taxon>
        <taxon>Dichotomopilus</taxon>
    </lineage>
</organism>
<evidence type="ECO:0000259" key="9">
    <source>
        <dbReference type="PROSITE" id="PS50158"/>
    </source>
</evidence>
<comment type="subcellular location">
    <subcellularLocation>
        <location evidence="1">Nucleus</location>
    </subcellularLocation>
</comment>
<dbReference type="GO" id="GO:0071036">
    <property type="term" value="P:nuclear polyadenylation-dependent snoRNA catabolic process"/>
    <property type="evidence" value="ECO:0007669"/>
    <property type="project" value="TreeGrafter"/>
</dbReference>
<feature type="compositionally biased region" description="Acidic residues" evidence="8">
    <location>
        <begin position="630"/>
        <end position="640"/>
    </location>
</feature>
<feature type="compositionally biased region" description="Basic and acidic residues" evidence="8">
    <location>
        <begin position="417"/>
        <end position="429"/>
    </location>
</feature>
<evidence type="ECO:0000256" key="2">
    <source>
        <dbReference type="ARBA" id="ARBA00022723"/>
    </source>
</evidence>
<name>A0AAN6V679_9PEZI</name>
<proteinExistence type="predicted"/>
<reference evidence="10" key="1">
    <citation type="journal article" date="2023" name="Mol. Phylogenet. Evol.">
        <title>Genome-scale phylogeny and comparative genomics of the fungal order Sordariales.</title>
        <authorList>
            <person name="Hensen N."/>
            <person name="Bonometti L."/>
            <person name="Westerberg I."/>
            <person name="Brannstrom I.O."/>
            <person name="Guillou S."/>
            <person name="Cros-Aarteil S."/>
            <person name="Calhoun S."/>
            <person name="Haridas S."/>
            <person name="Kuo A."/>
            <person name="Mondo S."/>
            <person name="Pangilinan J."/>
            <person name="Riley R."/>
            <person name="LaButti K."/>
            <person name="Andreopoulos B."/>
            <person name="Lipzen A."/>
            <person name="Chen C."/>
            <person name="Yan M."/>
            <person name="Daum C."/>
            <person name="Ng V."/>
            <person name="Clum A."/>
            <person name="Steindorff A."/>
            <person name="Ohm R.A."/>
            <person name="Martin F."/>
            <person name="Silar P."/>
            <person name="Natvig D.O."/>
            <person name="Lalanne C."/>
            <person name="Gautier V."/>
            <person name="Ament-Velasquez S.L."/>
            <person name="Kruys A."/>
            <person name="Hutchinson M.I."/>
            <person name="Powell A.J."/>
            <person name="Barry K."/>
            <person name="Miller A.N."/>
            <person name="Grigoriev I.V."/>
            <person name="Debuchy R."/>
            <person name="Gladieux P."/>
            <person name="Hiltunen Thoren M."/>
            <person name="Johannesson H."/>
        </authorList>
    </citation>
    <scope>NUCLEOTIDE SEQUENCE</scope>
    <source>
        <strain evidence="10">CBS 141.50</strain>
    </source>
</reference>
<keyword evidence="3" id="KW-0677">Repeat</keyword>
<dbReference type="PROSITE" id="PS50158">
    <property type="entry name" value="ZF_CCHC"/>
    <property type="match status" value="2"/>
</dbReference>
<dbReference type="GO" id="GO:0071037">
    <property type="term" value="P:nuclear polyadenylation-dependent snRNA catabolic process"/>
    <property type="evidence" value="ECO:0007669"/>
    <property type="project" value="TreeGrafter"/>
</dbReference>
<dbReference type="GO" id="GO:0071038">
    <property type="term" value="P:TRAMP-dependent tRNA surveillance pathway"/>
    <property type="evidence" value="ECO:0007669"/>
    <property type="project" value="TreeGrafter"/>
</dbReference>
<dbReference type="InterPro" id="IPR051644">
    <property type="entry name" value="TRAMP_AT-DNA-binding"/>
</dbReference>
<feature type="compositionally biased region" description="Acidic residues" evidence="8">
    <location>
        <begin position="145"/>
        <end position="154"/>
    </location>
</feature>
<evidence type="ECO:0000256" key="4">
    <source>
        <dbReference type="ARBA" id="ARBA00022771"/>
    </source>
</evidence>
<dbReference type="GO" id="GO:0008270">
    <property type="term" value="F:zinc ion binding"/>
    <property type="evidence" value="ECO:0007669"/>
    <property type="project" value="UniProtKB-KW"/>
</dbReference>
<feature type="region of interest" description="Disordered" evidence="8">
    <location>
        <begin position="117"/>
        <end position="163"/>
    </location>
</feature>
<dbReference type="GO" id="GO:0031499">
    <property type="term" value="C:TRAMP complex"/>
    <property type="evidence" value="ECO:0007669"/>
    <property type="project" value="TreeGrafter"/>
</dbReference>
<comment type="caution">
    <text evidence="10">The sequence shown here is derived from an EMBL/GenBank/DDBJ whole genome shotgun (WGS) entry which is preliminary data.</text>
</comment>
<dbReference type="PANTHER" id="PTHR46543">
    <property type="entry name" value="ZINC FINGER CCHC DOMAIN-CONTAINING PROTEIN 7"/>
    <property type="match status" value="1"/>
</dbReference>
<gene>
    <name evidence="10" type="ORF">C8A04DRAFT_11600</name>
</gene>
<feature type="domain" description="CCHC-type" evidence="9">
    <location>
        <begin position="551"/>
        <end position="564"/>
    </location>
</feature>
<dbReference type="GO" id="GO:0071039">
    <property type="term" value="P:nuclear polyadenylation-dependent CUT catabolic process"/>
    <property type="evidence" value="ECO:0007669"/>
    <property type="project" value="TreeGrafter"/>
</dbReference>
<reference evidence="10" key="2">
    <citation type="submission" date="2023-05" db="EMBL/GenBank/DDBJ databases">
        <authorList>
            <consortium name="Lawrence Berkeley National Laboratory"/>
            <person name="Steindorff A."/>
            <person name="Hensen N."/>
            <person name="Bonometti L."/>
            <person name="Westerberg I."/>
            <person name="Brannstrom I.O."/>
            <person name="Guillou S."/>
            <person name="Cros-Aarteil S."/>
            <person name="Calhoun S."/>
            <person name="Haridas S."/>
            <person name="Kuo A."/>
            <person name="Mondo S."/>
            <person name="Pangilinan J."/>
            <person name="Riley R."/>
            <person name="Labutti K."/>
            <person name="Andreopoulos B."/>
            <person name="Lipzen A."/>
            <person name="Chen C."/>
            <person name="Yanf M."/>
            <person name="Daum C."/>
            <person name="Ng V."/>
            <person name="Clum A."/>
            <person name="Ohm R."/>
            <person name="Martin F."/>
            <person name="Silar P."/>
            <person name="Natvig D."/>
            <person name="Lalanne C."/>
            <person name="Gautier V."/>
            <person name="Ament-Velasquez S.L."/>
            <person name="Kruys A."/>
            <person name="Hutchinson M.I."/>
            <person name="Powell A.J."/>
            <person name="Barry K."/>
            <person name="Miller A.N."/>
            <person name="Grigoriev I.V."/>
            <person name="Debuchy R."/>
            <person name="Gladieux P."/>
            <person name="Thoren M.H."/>
            <person name="Johannesson H."/>
        </authorList>
    </citation>
    <scope>NUCLEOTIDE SEQUENCE</scope>
    <source>
        <strain evidence="10">CBS 141.50</strain>
    </source>
</reference>
<feature type="compositionally biased region" description="Low complexity" evidence="8">
    <location>
        <begin position="599"/>
        <end position="614"/>
    </location>
</feature>
<evidence type="ECO:0000256" key="1">
    <source>
        <dbReference type="ARBA" id="ARBA00004123"/>
    </source>
</evidence>
<keyword evidence="4 7" id="KW-0863">Zinc-finger</keyword>
<protein>
    <recommendedName>
        <fullName evidence="9">CCHC-type domain-containing protein</fullName>
    </recommendedName>
</protein>
<feature type="region of interest" description="Disordered" evidence="8">
    <location>
        <begin position="381"/>
        <end position="431"/>
    </location>
</feature>
<dbReference type="GeneID" id="87813643"/>
<feature type="compositionally biased region" description="Low complexity" evidence="8">
    <location>
        <begin position="129"/>
        <end position="144"/>
    </location>
</feature>
<evidence type="ECO:0000256" key="5">
    <source>
        <dbReference type="ARBA" id="ARBA00022833"/>
    </source>
</evidence>
<feature type="compositionally biased region" description="Low complexity" evidence="8">
    <location>
        <begin position="76"/>
        <end position="87"/>
    </location>
</feature>
<dbReference type="GO" id="GO:0003723">
    <property type="term" value="F:RNA binding"/>
    <property type="evidence" value="ECO:0007669"/>
    <property type="project" value="TreeGrafter"/>
</dbReference>
<dbReference type="Proteomes" id="UP001302676">
    <property type="component" value="Unassembled WGS sequence"/>
</dbReference>
<feature type="compositionally biased region" description="Polar residues" evidence="8">
    <location>
        <begin position="259"/>
        <end position="271"/>
    </location>
</feature>
<evidence type="ECO:0000313" key="10">
    <source>
        <dbReference type="EMBL" id="KAK4144271.1"/>
    </source>
</evidence>
<evidence type="ECO:0000256" key="8">
    <source>
        <dbReference type="SAM" id="MobiDB-lite"/>
    </source>
</evidence>
<keyword evidence="2" id="KW-0479">Metal-binding</keyword>
<dbReference type="EMBL" id="MU853578">
    <property type="protein sequence ID" value="KAK4144271.1"/>
    <property type="molecule type" value="Genomic_DNA"/>
</dbReference>
<keyword evidence="5" id="KW-0862">Zinc</keyword>
<feature type="compositionally biased region" description="Basic and acidic residues" evidence="8">
    <location>
        <begin position="724"/>
        <end position="734"/>
    </location>
</feature>
<dbReference type="InterPro" id="IPR001878">
    <property type="entry name" value="Znf_CCHC"/>
</dbReference>
<dbReference type="GO" id="GO:0071031">
    <property type="term" value="P:nuclear mRNA surveillance of mRNA 3'-end processing"/>
    <property type="evidence" value="ECO:0007669"/>
    <property type="project" value="TreeGrafter"/>
</dbReference>
<dbReference type="AlphaFoldDB" id="A0AAN6V679"/>
<sequence>MEPPDQAPKPDTIAMNESVVEPAVPADTLGNKRPASEPADRHDGSHAGDTEGAQHAGVPSLKRLKTSGSPNEIKSPEAIPAQPEPEQTGSAPIQALSGARSGWNQGIVGGLRTSFGAKEKARKLPSRQASESPAQAAQAPTTETTDIDDLEMPPEEASVSKSTPKGAWPAIFRRWCVRLLALNQDQAGLRNDPAMLKEAWGLWLEARASLPRGYCIYATKVARNEPLDSNQLGTMFSAALKADLQAPWNVDDASLSLGPSKSVANESNGSPSLGGQGTNAGWVLPPLPPSSEFDVGLKDERAWEIKFLDWCRTLIGLNADKIKVDSPKDRSRVTEAYSKWVGKIDGLVKSRMSAARRVATHYAQDNSALLVALFFGTPPGGGDRKSLEPAGPTLPSRPPAPPSVISLSSGTDEEEGEARVEPREMRPRDSEEEYCETYYPDAAVSGGVSFCHACASRSHSAAECPEKTCRFCGDREHRTFACPTRVRCTKCKQLGHRRHDCREKLVTPADQLECAFCASREHGDASCHELWRSVRPAPDTVRKVRELPIYCYNCGYGGHYGPACGLLPVRTKEGPWETWSRANAELYQDAASSEVAVAFESSRSSGSTKTTSGRPDFGKSIVPQRHIFFEEDDDEDDDNDAGNFIRPPVQRNGPQRVGHHQISFAGGQQGHQGRPDNQQQQQQQQQQQKRFNRGPGPHPGPRAPRGGRRGNEKPYMGGRMAQRNGERNNRMGGY</sequence>
<feature type="region of interest" description="Disordered" evidence="8">
    <location>
        <begin position="599"/>
        <end position="734"/>
    </location>
</feature>